<keyword evidence="6" id="KW-0378">Hydrolase</keyword>
<name>Q1Z4Y7_9GAMM</name>
<keyword evidence="5" id="KW-0255">Endonuclease</keyword>
<evidence type="ECO:0000256" key="3">
    <source>
        <dbReference type="ARBA" id="ARBA00022705"/>
    </source>
</evidence>
<accession>Q1Z4Y7</accession>
<dbReference type="AlphaFoldDB" id="Q1Z4Y7"/>
<comment type="similarity">
    <text evidence="2">Belongs to the phage GPA family.</text>
</comment>
<evidence type="ECO:0000259" key="7">
    <source>
        <dbReference type="Pfam" id="PF05840"/>
    </source>
</evidence>
<feature type="domain" description="Replication gene A protein-like" evidence="7">
    <location>
        <begin position="122"/>
        <end position="385"/>
    </location>
</feature>
<dbReference type="OrthoDB" id="5568266at2"/>
<reference evidence="8 9" key="1">
    <citation type="submission" date="2006-03" db="EMBL/GenBank/DDBJ databases">
        <authorList>
            <person name="Bartlett D.H."/>
            <person name="Valle G."/>
            <person name="Lauro F.M."/>
            <person name="Vezzi A."/>
            <person name="Simonato F."/>
            <person name="Eloe E."/>
            <person name="Vitulo N."/>
            <person name="Stratton T.K."/>
            <person name="D'angelo M."/>
            <person name="Ferriera S."/>
            <person name="Johnson J."/>
            <person name="Kravitz S."/>
            <person name="Beeson K."/>
            <person name="Sutton G."/>
            <person name="Rogers Y."/>
            <person name="Friedman R."/>
            <person name="Frazier M."/>
            <person name="Venter J.C."/>
        </authorList>
    </citation>
    <scope>NUCLEOTIDE SEQUENCE [LARGE SCALE GENOMIC DNA]</scope>
    <source>
        <strain evidence="8 9">3TCK</strain>
    </source>
</reference>
<comment type="caution">
    <text evidence="8">The sequence shown here is derived from an EMBL/GenBank/DDBJ whole genome shotgun (WGS) entry which is preliminary data.</text>
</comment>
<dbReference type="GO" id="GO:0006260">
    <property type="term" value="P:DNA replication"/>
    <property type="evidence" value="ECO:0007669"/>
    <property type="project" value="UniProtKB-KW"/>
</dbReference>
<dbReference type="RefSeq" id="WP_006228294.1">
    <property type="nucleotide sequence ID" value="NZ_AAPH01000010.1"/>
</dbReference>
<evidence type="ECO:0000256" key="5">
    <source>
        <dbReference type="ARBA" id="ARBA00022759"/>
    </source>
</evidence>
<dbReference type="Proteomes" id="UP000003789">
    <property type="component" value="Unassembled WGS sequence"/>
</dbReference>
<comment type="function">
    <text evidence="1">Possible endonuclease which induces a single-strand cut and initiates DNA replication.</text>
</comment>
<dbReference type="EMBL" id="AAPH01000010">
    <property type="protein sequence ID" value="EAS43484.1"/>
    <property type="molecule type" value="Genomic_DNA"/>
</dbReference>
<dbReference type="GO" id="GO:0016787">
    <property type="term" value="F:hydrolase activity"/>
    <property type="evidence" value="ECO:0007669"/>
    <property type="project" value="UniProtKB-KW"/>
</dbReference>
<dbReference type="GO" id="GO:0004519">
    <property type="term" value="F:endonuclease activity"/>
    <property type="evidence" value="ECO:0007669"/>
    <property type="project" value="UniProtKB-KW"/>
</dbReference>
<protein>
    <recommendedName>
        <fullName evidence="7">Replication gene A protein-like domain-containing protein</fullName>
    </recommendedName>
</protein>
<organism evidence="8 9">
    <name type="scientific">Photobacterium profundum 3TCK</name>
    <dbReference type="NCBI Taxonomy" id="314280"/>
    <lineage>
        <taxon>Bacteria</taxon>
        <taxon>Pseudomonadati</taxon>
        <taxon>Pseudomonadota</taxon>
        <taxon>Gammaproteobacteria</taxon>
        <taxon>Vibrionales</taxon>
        <taxon>Vibrionaceae</taxon>
        <taxon>Photobacterium</taxon>
    </lineage>
</organism>
<dbReference type="InterPro" id="IPR008766">
    <property type="entry name" value="Replication_gene_A-like"/>
</dbReference>
<evidence type="ECO:0000256" key="4">
    <source>
        <dbReference type="ARBA" id="ARBA00022722"/>
    </source>
</evidence>
<evidence type="ECO:0000256" key="6">
    <source>
        <dbReference type="ARBA" id="ARBA00022801"/>
    </source>
</evidence>
<evidence type="ECO:0000256" key="1">
    <source>
        <dbReference type="ARBA" id="ARBA00003293"/>
    </source>
</evidence>
<proteinExistence type="inferred from homology"/>
<keyword evidence="3" id="KW-0235">DNA replication</keyword>
<evidence type="ECO:0000256" key="2">
    <source>
        <dbReference type="ARBA" id="ARBA00009260"/>
    </source>
</evidence>
<keyword evidence="4" id="KW-0540">Nuclease</keyword>
<gene>
    <name evidence="8" type="ORF">P3TCK_01469</name>
</gene>
<evidence type="ECO:0000313" key="9">
    <source>
        <dbReference type="Proteomes" id="UP000003789"/>
    </source>
</evidence>
<dbReference type="Pfam" id="PF05840">
    <property type="entry name" value="Phage_GPA"/>
    <property type="match status" value="1"/>
</dbReference>
<evidence type="ECO:0000313" key="8">
    <source>
        <dbReference type="EMBL" id="EAS43484.1"/>
    </source>
</evidence>
<sequence length="539" mass="62967">MEKYLNTLNSEVDDTFFKEAQINNYIVSNVKGFEAKSELLNNLYHQGEIDQNLAFSAIGDFQVNHEAFKIMMVKDIKEIALKFCIYIKANKVLLDTSFNFFGLTFKTFLPKDKKHPNREAVALSKMQDFKIVSNMLFKVLKQQMELQEIKRGNVSSYMSDRVFKIMTESKIAADEYLSNQYIELDDNQELTLKELQELSKKNKINELMMIKNYINELTSDGSWACRFITLTNRPEHLPRSFNANDKTHWDKKTTPTDNAKELQKGWRNIQSRANRNDIPLIGLWCREPHKNGGIHQHILVLTKKEFLVNDSVVKNMTKNQSKSMLGLYKKTKKEIIESKKLTLEKMFLQTFGYTNRSCKIDVLTSNKKSNNVINYITKYIMKTVNVSSYNGTTLDNEQVELDKVSFHRSLWNYRAYGIFGFKNNLGLWRFLRKISNQQDLLTSKIHEDSNLQKAIDMVKSNDYSSFVVFATNHFEKCFRYSKVENKHGEITNVKSSIFDGDETYTFNLNAQLNDILNVDGFIEIDESYLNFKKYKIIKK</sequence>
<dbReference type="HOGENOM" id="CLU_505125_0_0_6"/>